<comment type="subcellular location">
    <subcellularLocation>
        <location evidence="1">Cell membrane</location>
        <topology evidence="1">Multi-pass membrane protein</topology>
    </subcellularLocation>
</comment>
<evidence type="ECO:0000256" key="2">
    <source>
        <dbReference type="ARBA" id="ARBA00005262"/>
    </source>
</evidence>
<dbReference type="Pfam" id="PF02417">
    <property type="entry name" value="Chromate_transp"/>
    <property type="match status" value="2"/>
</dbReference>
<name>A0A411PGF4_9GAMM</name>
<protein>
    <submittedName>
        <fullName evidence="8">Chromate efflux transporter</fullName>
    </submittedName>
</protein>
<dbReference type="PIRSF" id="PIRSF004810">
    <property type="entry name" value="ChrA"/>
    <property type="match status" value="1"/>
</dbReference>
<feature type="transmembrane region" description="Helical" evidence="7">
    <location>
        <begin position="109"/>
        <end position="130"/>
    </location>
</feature>
<keyword evidence="4 7" id="KW-0812">Transmembrane</keyword>
<dbReference type="OrthoDB" id="8969999at2"/>
<evidence type="ECO:0000256" key="3">
    <source>
        <dbReference type="ARBA" id="ARBA00022475"/>
    </source>
</evidence>
<keyword evidence="3" id="KW-1003">Cell membrane</keyword>
<keyword evidence="6 7" id="KW-0472">Membrane</keyword>
<evidence type="ECO:0000313" key="9">
    <source>
        <dbReference type="Proteomes" id="UP000291106"/>
    </source>
</evidence>
<dbReference type="GO" id="GO:0015109">
    <property type="term" value="F:chromate transmembrane transporter activity"/>
    <property type="evidence" value="ECO:0007669"/>
    <property type="project" value="InterPro"/>
</dbReference>
<dbReference type="KEGG" id="smai:EXU30_07420"/>
<comment type="similarity">
    <text evidence="2">Belongs to the chromate ion transporter (CHR) (TC 2.A.51) family.</text>
</comment>
<evidence type="ECO:0000256" key="4">
    <source>
        <dbReference type="ARBA" id="ARBA00022692"/>
    </source>
</evidence>
<feature type="transmembrane region" description="Helical" evidence="7">
    <location>
        <begin position="77"/>
        <end position="97"/>
    </location>
</feature>
<feature type="transmembrane region" description="Helical" evidence="7">
    <location>
        <begin position="196"/>
        <end position="215"/>
    </location>
</feature>
<evidence type="ECO:0000256" key="6">
    <source>
        <dbReference type="ARBA" id="ARBA00023136"/>
    </source>
</evidence>
<dbReference type="InterPro" id="IPR014047">
    <property type="entry name" value="Chr_Tranpt_l_chain"/>
</dbReference>
<dbReference type="Proteomes" id="UP000291106">
    <property type="component" value="Chromosome"/>
</dbReference>
<dbReference type="PANTHER" id="PTHR33567">
    <property type="entry name" value="CHROMATE ION TRANSPORTER (EUROFUNG)"/>
    <property type="match status" value="1"/>
</dbReference>
<keyword evidence="5 7" id="KW-1133">Transmembrane helix</keyword>
<dbReference type="NCBIfam" id="TIGR00937">
    <property type="entry name" value="2A51"/>
    <property type="match status" value="1"/>
</dbReference>
<organism evidence="8 9">
    <name type="scientific">Shewanella maritima</name>
    <dbReference type="NCBI Taxonomy" id="2520507"/>
    <lineage>
        <taxon>Bacteria</taxon>
        <taxon>Pseudomonadati</taxon>
        <taxon>Pseudomonadota</taxon>
        <taxon>Gammaproteobacteria</taxon>
        <taxon>Alteromonadales</taxon>
        <taxon>Shewanellaceae</taxon>
        <taxon>Shewanella</taxon>
    </lineage>
</organism>
<reference evidence="8 9" key="1">
    <citation type="submission" date="2019-02" db="EMBL/GenBank/DDBJ databases">
        <title>Shewanella sp. D4-2 isolated from Dokdo Island.</title>
        <authorList>
            <person name="Baek K."/>
        </authorList>
    </citation>
    <scope>NUCLEOTIDE SEQUENCE [LARGE SCALE GENOMIC DNA]</scope>
    <source>
        <strain evidence="8 9">D4-2</strain>
    </source>
</reference>
<accession>A0A411PGF4</accession>
<evidence type="ECO:0000256" key="1">
    <source>
        <dbReference type="ARBA" id="ARBA00004651"/>
    </source>
</evidence>
<feature type="transmembrane region" description="Helical" evidence="7">
    <location>
        <begin position="227"/>
        <end position="246"/>
    </location>
</feature>
<evidence type="ECO:0000256" key="5">
    <source>
        <dbReference type="ARBA" id="ARBA00022989"/>
    </source>
</evidence>
<proteinExistence type="inferred from homology"/>
<dbReference type="InterPro" id="IPR003370">
    <property type="entry name" value="Chromate_transpt"/>
</dbReference>
<feature type="transmembrane region" description="Helical" evidence="7">
    <location>
        <begin position="142"/>
        <end position="175"/>
    </location>
</feature>
<dbReference type="EMBL" id="CP036200">
    <property type="protein sequence ID" value="QBF82544.1"/>
    <property type="molecule type" value="Genomic_DNA"/>
</dbReference>
<gene>
    <name evidence="8" type="primary">chrA</name>
    <name evidence="8" type="ORF">EXU30_07420</name>
</gene>
<feature type="transmembrane region" description="Helical" evidence="7">
    <location>
        <begin position="288"/>
        <end position="311"/>
    </location>
</feature>
<dbReference type="GO" id="GO:0005886">
    <property type="term" value="C:plasma membrane"/>
    <property type="evidence" value="ECO:0007669"/>
    <property type="project" value="UniProtKB-SubCell"/>
</dbReference>
<dbReference type="AlphaFoldDB" id="A0A411PGF4"/>
<feature type="transmembrane region" description="Helical" evidence="7">
    <location>
        <begin position="258"/>
        <end position="282"/>
    </location>
</feature>
<keyword evidence="9" id="KW-1185">Reference proteome</keyword>
<evidence type="ECO:0000313" key="8">
    <source>
        <dbReference type="EMBL" id="QBF82544.1"/>
    </source>
</evidence>
<evidence type="ECO:0000256" key="7">
    <source>
        <dbReference type="SAM" id="Phobius"/>
    </source>
</evidence>
<dbReference type="PANTHER" id="PTHR33567:SF3">
    <property type="entry name" value="CHROMATE ION TRANSPORTER (EUROFUNG)"/>
    <property type="match status" value="1"/>
</dbReference>
<dbReference type="RefSeq" id="WP_130598778.1">
    <property type="nucleotide sequence ID" value="NZ_CP036200.1"/>
</dbReference>
<feature type="transmembrane region" description="Helical" evidence="7">
    <location>
        <begin position="323"/>
        <end position="344"/>
    </location>
</feature>
<sequence>MIYWQIFTRFLALGLVSFGGPAAHIGYFRKAFVEELQWLDDKRYASLVALSQFMPGPGSSQVGFAIGYHRGGLLGGFAAFVGFTLPSFLLLFLLAVTSAKWLDMPAVQGMIHGLKLLAVVIVADATLGMFKQFCQRSAAQLIAAFTAITLIIFPAMATQILVLLVAAFVGVMTLNREPKTADIDQLAQFQAQPIKLNYVWLAVFVLGLIASVLLIDKHHSLGQVFAQFYQVGSLVFGGGHVVLPLLESNVGELVSPERFLTGYALAQAIPGPMFALAAFLGADIWLESPILGAIVATLAIFLPGFLLMLVGLKSWHAISQRPVISAAIGGVNAAVVGLLFAALYSPVFTSAVLSPVDMGLVVLGFALLKIIKPHIVVLVAGFAAIGAVITLI</sequence>